<evidence type="ECO:0008006" key="4">
    <source>
        <dbReference type="Google" id="ProtNLM"/>
    </source>
</evidence>
<name>A0A516NHG7_9NOCA</name>
<feature type="chain" id="PRO_5022059291" description="Secreted protein" evidence="1">
    <location>
        <begin position="27"/>
        <end position="125"/>
    </location>
</feature>
<dbReference type="EMBL" id="CP041695">
    <property type="protein sequence ID" value="QDP78345.1"/>
    <property type="molecule type" value="Genomic_DNA"/>
</dbReference>
<dbReference type="KEGG" id="nod:FOH10_05895"/>
<evidence type="ECO:0000256" key="1">
    <source>
        <dbReference type="SAM" id="SignalP"/>
    </source>
</evidence>
<proteinExistence type="predicted"/>
<feature type="signal peptide" evidence="1">
    <location>
        <begin position="1"/>
        <end position="26"/>
    </location>
</feature>
<gene>
    <name evidence="2" type="ORF">FOH10_05895</name>
</gene>
<sequence length="125" mass="13565">MRMRTLAIAGVMASALIPLTSGVAAAAPAAEMPGDGQYLVGVDIQPGYYEASGVEDPAVACFWRRLWKVQTDTDYNDPNYYIIASDFTRARPVRVEIKATDVAFRSDNCGSWRMVPKPPSTGSFG</sequence>
<organism evidence="2 3">
    <name type="scientific">Nocardia otitidiscaviarum</name>
    <dbReference type="NCBI Taxonomy" id="1823"/>
    <lineage>
        <taxon>Bacteria</taxon>
        <taxon>Bacillati</taxon>
        <taxon>Actinomycetota</taxon>
        <taxon>Actinomycetes</taxon>
        <taxon>Mycobacteriales</taxon>
        <taxon>Nocardiaceae</taxon>
        <taxon>Nocardia</taxon>
    </lineage>
</organism>
<dbReference type="AlphaFoldDB" id="A0A516NHG7"/>
<keyword evidence="1" id="KW-0732">Signal</keyword>
<accession>A0A516NHG7</accession>
<reference evidence="2 3" key="1">
    <citation type="submission" date="2019-07" db="EMBL/GenBank/DDBJ databases">
        <title>Complete Genome Sequence and Methylome Analysis of Nocardia otitidis-caviarum NEB252.</title>
        <authorList>
            <person name="Fomenkov A."/>
            <person name="Anton B.P."/>
            <person name="Vincze T."/>
            <person name="Roberts R.J."/>
        </authorList>
    </citation>
    <scope>NUCLEOTIDE SEQUENCE [LARGE SCALE GENOMIC DNA]</scope>
    <source>
        <strain evidence="2 3">NEB252</strain>
    </source>
</reference>
<dbReference type="Proteomes" id="UP000317039">
    <property type="component" value="Chromosome"/>
</dbReference>
<protein>
    <recommendedName>
        <fullName evidence="4">Secreted protein</fullName>
    </recommendedName>
</protein>
<evidence type="ECO:0000313" key="2">
    <source>
        <dbReference type="EMBL" id="QDP78345.1"/>
    </source>
</evidence>
<evidence type="ECO:0000313" key="3">
    <source>
        <dbReference type="Proteomes" id="UP000317039"/>
    </source>
</evidence>